<dbReference type="InterPro" id="IPR014977">
    <property type="entry name" value="WRC_dom"/>
</dbReference>
<accession>A0A392TAR2</accession>
<dbReference type="Proteomes" id="UP000265520">
    <property type="component" value="Unassembled WGS sequence"/>
</dbReference>
<keyword evidence="4" id="KW-0489">Methyltransferase</keyword>
<evidence type="ECO:0000256" key="2">
    <source>
        <dbReference type="PROSITE-ProRule" id="PRU01002"/>
    </source>
</evidence>
<keyword evidence="5" id="KW-1185">Reference proteome</keyword>
<comment type="caution">
    <text evidence="4">The sequence shown here is derived from an EMBL/GenBank/DDBJ whole genome shotgun (WGS) entry which is preliminary data.</text>
</comment>
<dbReference type="Pfam" id="PF08879">
    <property type="entry name" value="WRC"/>
    <property type="match status" value="1"/>
</dbReference>
<keyword evidence="4" id="KW-0808">Transferase</keyword>
<name>A0A392TAR2_9FABA</name>
<organism evidence="4 5">
    <name type="scientific">Trifolium medium</name>
    <dbReference type="NCBI Taxonomy" id="97028"/>
    <lineage>
        <taxon>Eukaryota</taxon>
        <taxon>Viridiplantae</taxon>
        <taxon>Streptophyta</taxon>
        <taxon>Embryophyta</taxon>
        <taxon>Tracheophyta</taxon>
        <taxon>Spermatophyta</taxon>
        <taxon>Magnoliopsida</taxon>
        <taxon>eudicotyledons</taxon>
        <taxon>Gunneridae</taxon>
        <taxon>Pentapetalae</taxon>
        <taxon>rosids</taxon>
        <taxon>fabids</taxon>
        <taxon>Fabales</taxon>
        <taxon>Fabaceae</taxon>
        <taxon>Papilionoideae</taxon>
        <taxon>50 kb inversion clade</taxon>
        <taxon>NPAAA clade</taxon>
        <taxon>Hologalegina</taxon>
        <taxon>IRL clade</taxon>
        <taxon>Trifolieae</taxon>
        <taxon>Trifolium</taxon>
    </lineage>
</organism>
<sequence>HMRKLDSMARKSPSANEEILPNELRCGRTDRKQWWCKRRVMDNLKLYEIHYLQGKHRQYKDKSS</sequence>
<proteinExistence type="predicted"/>
<protein>
    <submittedName>
        <fullName evidence="4">Lysine-specific demethylase 3B</fullName>
    </submittedName>
</protein>
<dbReference type="PROSITE" id="PS51667">
    <property type="entry name" value="WRC"/>
    <property type="match status" value="1"/>
</dbReference>
<feature type="domain" description="WRC" evidence="3">
    <location>
        <begin position="20"/>
        <end position="64"/>
    </location>
</feature>
<dbReference type="GO" id="GO:0032259">
    <property type="term" value="P:methylation"/>
    <property type="evidence" value="ECO:0007669"/>
    <property type="project" value="UniProtKB-KW"/>
</dbReference>
<evidence type="ECO:0000313" key="4">
    <source>
        <dbReference type="EMBL" id="MCI58243.1"/>
    </source>
</evidence>
<evidence type="ECO:0000256" key="1">
    <source>
        <dbReference type="ARBA" id="ARBA00023242"/>
    </source>
</evidence>
<keyword evidence="1" id="KW-0539">Nucleus</keyword>
<dbReference type="EMBL" id="LXQA010543000">
    <property type="protein sequence ID" value="MCI58243.1"/>
    <property type="molecule type" value="Genomic_DNA"/>
</dbReference>
<evidence type="ECO:0000313" key="5">
    <source>
        <dbReference type="Proteomes" id="UP000265520"/>
    </source>
</evidence>
<dbReference type="GO" id="GO:0008168">
    <property type="term" value="F:methyltransferase activity"/>
    <property type="evidence" value="ECO:0007669"/>
    <property type="project" value="UniProtKB-KW"/>
</dbReference>
<evidence type="ECO:0000259" key="3">
    <source>
        <dbReference type="PROSITE" id="PS51667"/>
    </source>
</evidence>
<dbReference type="AlphaFoldDB" id="A0A392TAR2"/>
<reference evidence="4 5" key="1">
    <citation type="journal article" date="2018" name="Front. Plant Sci.">
        <title>Red Clover (Trifolium pratense) and Zigzag Clover (T. medium) - A Picture of Genomic Similarities and Differences.</title>
        <authorList>
            <person name="Dluhosova J."/>
            <person name="Istvanek J."/>
            <person name="Nedelnik J."/>
            <person name="Repkova J."/>
        </authorList>
    </citation>
    <scope>NUCLEOTIDE SEQUENCE [LARGE SCALE GENOMIC DNA]</scope>
    <source>
        <strain evidence="5">cv. 10/8</strain>
        <tissue evidence="4">Leaf</tissue>
    </source>
</reference>
<feature type="non-terminal residue" evidence="4">
    <location>
        <position position="1"/>
    </location>
</feature>
<comment type="caution">
    <text evidence="2">Lacks conserved residue(s) required for the propagation of feature annotation.</text>
</comment>